<dbReference type="Proteomes" id="UP000638462">
    <property type="component" value="Unassembled WGS sequence"/>
</dbReference>
<proteinExistence type="predicted"/>
<organism evidence="1 2">
    <name type="scientific">Pseudoalteromonas gelatinilytica</name>
    <dbReference type="NCBI Taxonomy" id="1703256"/>
    <lineage>
        <taxon>Bacteria</taxon>
        <taxon>Pseudomonadati</taxon>
        <taxon>Pseudomonadota</taxon>
        <taxon>Gammaproteobacteria</taxon>
        <taxon>Alteromonadales</taxon>
        <taxon>Pseudoalteromonadaceae</taxon>
        <taxon>Pseudoalteromonas</taxon>
    </lineage>
</organism>
<protein>
    <submittedName>
        <fullName evidence="1">Uncharacterized protein</fullName>
    </submittedName>
</protein>
<name>A0ABQ1T7A4_9GAMM</name>
<comment type="caution">
    <text evidence="1">The sequence shown here is derived from an EMBL/GenBank/DDBJ whole genome shotgun (WGS) entry which is preliminary data.</text>
</comment>
<accession>A0ABQ1T7A4</accession>
<dbReference type="EMBL" id="BMIT01000002">
    <property type="protein sequence ID" value="GGE83723.1"/>
    <property type="molecule type" value="Genomic_DNA"/>
</dbReference>
<reference evidence="2" key="1">
    <citation type="journal article" date="2019" name="Int. J. Syst. Evol. Microbiol.">
        <title>The Global Catalogue of Microorganisms (GCM) 10K type strain sequencing project: providing services to taxonomists for standard genome sequencing and annotation.</title>
        <authorList>
            <consortium name="The Broad Institute Genomics Platform"/>
            <consortium name="The Broad Institute Genome Sequencing Center for Infectious Disease"/>
            <person name="Wu L."/>
            <person name="Ma J."/>
        </authorList>
    </citation>
    <scope>NUCLEOTIDE SEQUENCE [LARGE SCALE GENOMIC DNA]</scope>
    <source>
        <strain evidence="2">CGMCC 1.15394</strain>
    </source>
</reference>
<evidence type="ECO:0000313" key="1">
    <source>
        <dbReference type="EMBL" id="GGE83723.1"/>
    </source>
</evidence>
<gene>
    <name evidence="1" type="ORF">GCM10008027_05660</name>
</gene>
<sequence>MGGLNTKSKDRPIKLHYDVNVNEETGECSQSYYDGELIQKVKGIWFAGKTFVTRFYQWRLEKA</sequence>
<keyword evidence="2" id="KW-1185">Reference proteome</keyword>
<evidence type="ECO:0000313" key="2">
    <source>
        <dbReference type="Proteomes" id="UP000638462"/>
    </source>
</evidence>